<gene>
    <name evidence="1" type="ORF">EV03_0529</name>
</gene>
<evidence type="ECO:0000313" key="1">
    <source>
        <dbReference type="EMBL" id="KGG21788.1"/>
    </source>
</evidence>
<comment type="caution">
    <text evidence="1">The sequence shown here is derived from an EMBL/GenBank/DDBJ whole genome shotgun (WGS) entry which is preliminary data.</text>
</comment>
<proteinExistence type="predicted"/>
<sequence>MDFQTAKDKNGIITKANINLQDLWSNLSEKQQSNLKKIWSILTYKWQWQIILNAPFLVIWALDQTIPAVHAFDMQLISSLPIPTIIKTYLGFS</sequence>
<evidence type="ECO:0000313" key="2">
    <source>
        <dbReference type="Proteomes" id="UP000030392"/>
    </source>
</evidence>
<dbReference type="Proteomes" id="UP000030392">
    <property type="component" value="Unassembled WGS sequence"/>
</dbReference>
<accession>A0A0A2C631</accession>
<protein>
    <submittedName>
        <fullName evidence="1">Uncharacterized protein</fullName>
    </submittedName>
</protein>
<reference evidence="2" key="1">
    <citation type="journal article" date="2014" name="Sci. Data">
        <title>Genomes of diverse isolates of the marine cyanobacterium Prochlorococcus.</title>
        <authorList>
            <person name="Biller S."/>
            <person name="Berube P."/>
            <person name="Thompson J."/>
            <person name="Kelly L."/>
            <person name="Roggensack S."/>
            <person name="Awad L."/>
            <person name="Roache-Johnson K."/>
            <person name="Ding H."/>
            <person name="Giovannoni S.J."/>
            <person name="Moore L.R."/>
            <person name="Chisholm S.W."/>
        </authorList>
    </citation>
    <scope>NUCLEOTIDE SEQUENCE [LARGE SCALE GENOMIC DNA]</scope>
    <source>
        <strain evidence="2">PAC1</strain>
    </source>
</reference>
<name>A0A0A2C631_PROMR</name>
<organism evidence="1 2">
    <name type="scientific">Prochlorococcus marinus str. PAC1</name>
    <dbReference type="NCBI Taxonomy" id="59924"/>
    <lineage>
        <taxon>Bacteria</taxon>
        <taxon>Bacillati</taxon>
        <taxon>Cyanobacteriota</taxon>
        <taxon>Cyanophyceae</taxon>
        <taxon>Synechococcales</taxon>
        <taxon>Prochlorococcaceae</taxon>
        <taxon>Prochlorococcus</taxon>
    </lineage>
</organism>
<dbReference type="AlphaFoldDB" id="A0A0A2C631"/>
<dbReference type="RefSeq" id="WP_036904824.1">
    <property type="nucleotide sequence ID" value="NZ_CP138967.1"/>
</dbReference>
<dbReference type="EMBL" id="JNAX01000005">
    <property type="protein sequence ID" value="KGG21788.1"/>
    <property type="molecule type" value="Genomic_DNA"/>
</dbReference>